<dbReference type="NCBIfam" id="TIGR01549">
    <property type="entry name" value="HAD-SF-IA-v1"/>
    <property type="match status" value="1"/>
</dbReference>
<accession>A0A7W9X2N6</accession>
<dbReference type="SFLD" id="SFLDG01129">
    <property type="entry name" value="C1.5:_HAD__Beta-PGM__Phosphata"/>
    <property type="match status" value="1"/>
</dbReference>
<evidence type="ECO:0000256" key="2">
    <source>
        <dbReference type="ARBA" id="ARBA00022801"/>
    </source>
</evidence>
<evidence type="ECO:0000256" key="3">
    <source>
        <dbReference type="ARBA" id="ARBA00022842"/>
    </source>
</evidence>
<dbReference type="Gene3D" id="1.20.120.1600">
    <property type="match status" value="1"/>
</dbReference>
<evidence type="ECO:0000313" key="6">
    <source>
        <dbReference type="Proteomes" id="UP000540787"/>
    </source>
</evidence>
<dbReference type="GO" id="GO:0016787">
    <property type="term" value="F:hydrolase activity"/>
    <property type="evidence" value="ECO:0007669"/>
    <property type="project" value="UniProtKB-KW"/>
</dbReference>
<feature type="compositionally biased region" description="Basic and acidic residues" evidence="4">
    <location>
        <begin position="232"/>
        <end position="245"/>
    </location>
</feature>
<organism evidence="5 6">
    <name type="scientific">Massilia aurea</name>
    <dbReference type="NCBI Taxonomy" id="373040"/>
    <lineage>
        <taxon>Bacteria</taxon>
        <taxon>Pseudomonadati</taxon>
        <taxon>Pseudomonadota</taxon>
        <taxon>Betaproteobacteria</taxon>
        <taxon>Burkholderiales</taxon>
        <taxon>Oxalobacteraceae</taxon>
        <taxon>Telluria group</taxon>
        <taxon>Massilia</taxon>
    </lineage>
</organism>
<dbReference type="InterPro" id="IPR051400">
    <property type="entry name" value="HAD-like_hydrolase"/>
</dbReference>
<dbReference type="Pfam" id="PF00702">
    <property type="entry name" value="Hydrolase"/>
    <property type="match status" value="1"/>
</dbReference>
<feature type="region of interest" description="Disordered" evidence="4">
    <location>
        <begin position="232"/>
        <end position="253"/>
    </location>
</feature>
<keyword evidence="3" id="KW-0460">Magnesium</keyword>
<dbReference type="PANTHER" id="PTHR46470:SF4">
    <property type="entry name" value="5-AMINO-6-(5-PHOSPHO-D-RIBITYLAMINO)URACIL PHOSPHATASE YIGB"/>
    <property type="match status" value="1"/>
</dbReference>
<gene>
    <name evidence="5" type="ORF">HD842_003528</name>
</gene>
<reference evidence="5 6" key="1">
    <citation type="submission" date="2020-08" db="EMBL/GenBank/DDBJ databases">
        <title>The Agave Microbiome: Exploring the role of microbial communities in plant adaptations to desert environments.</title>
        <authorList>
            <person name="Partida-Martinez L.P."/>
        </authorList>
    </citation>
    <scope>NUCLEOTIDE SEQUENCE [LARGE SCALE GENOMIC DNA]</scope>
    <source>
        <strain evidence="5 6">AT3.2</strain>
    </source>
</reference>
<dbReference type="InterPro" id="IPR036412">
    <property type="entry name" value="HAD-like_sf"/>
</dbReference>
<dbReference type="SUPFAM" id="SSF56784">
    <property type="entry name" value="HAD-like"/>
    <property type="match status" value="1"/>
</dbReference>
<evidence type="ECO:0000256" key="4">
    <source>
        <dbReference type="SAM" id="MobiDB-lite"/>
    </source>
</evidence>
<comment type="cofactor">
    <cofactor evidence="1">
        <name>Mg(2+)</name>
        <dbReference type="ChEBI" id="CHEBI:18420"/>
    </cofactor>
</comment>
<dbReference type="Gene3D" id="3.40.50.1000">
    <property type="entry name" value="HAD superfamily/HAD-like"/>
    <property type="match status" value="1"/>
</dbReference>
<dbReference type="SFLD" id="SFLDS00003">
    <property type="entry name" value="Haloacid_Dehalogenase"/>
    <property type="match status" value="1"/>
</dbReference>
<dbReference type="Proteomes" id="UP000540787">
    <property type="component" value="Unassembled WGS sequence"/>
</dbReference>
<evidence type="ECO:0000313" key="5">
    <source>
        <dbReference type="EMBL" id="MBB6135361.1"/>
    </source>
</evidence>
<dbReference type="PRINTS" id="PR00413">
    <property type="entry name" value="HADHALOGNASE"/>
</dbReference>
<dbReference type="AlphaFoldDB" id="A0A7W9X2N6"/>
<dbReference type="RefSeq" id="WP_183556042.1">
    <property type="nucleotide sequence ID" value="NZ_JACHBX010000004.1"/>
</dbReference>
<name>A0A7W9X2N6_9BURK</name>
<comment type="caution">
    <text evidence="5">The sequence shown here is derived from an EMBL/GenBank/DDBJ whole genome shotgun (WGS) entry which is preliminary data.</text>
</comment>
<dbReference type="GO" id="GO:0009231">
    <property type="term" value="P:riboflavin biosynthetic process"/>
    <property type="evidence" value="ECO:0007669"/>
    <property type="project" value="TreeGrafter"/>
</dbReference>
<keyword evidence="6" id="KW-1185">Reference proteome</keyword>
<proteinExistence type="predicted"/>
<dbReference type="InterPro" id="IPR006439">
    <property type="entry name" value="HAD-SF_hydro_IA"/>
</dbReference>
<dbReference type="NCBIfam" id="TIGR01509">
    <property type="entry name" value="HAD-SF-IA-v3"/>
    <property type="match status" value="1"/>
</dbReference>
<keyword evidence="2 5" id="KW-0378">Hydrolase</keyword>
<dbReference type="InterPro" id="IPR023214">
    <property type="entry name" value="HAD_sf"/>
</dbReference>
<dbReference type="PANTHER" id="PTHR46470">
    <property type="entry name" value="N-ACYLNEURAMINATE-9-PHOSPHATASE"/>
    <property type="match status" value="1"/>
</dbReference>
<evidence type="ECO:0000256" key="1">
    <source>
        <dbReference type="ARBA" id="ARBA00001946"/>
    </source>
</evidence>
<protein>
    <submittedName>
        <fullName evidence="5">Putative hydrolase of the HAD superfamily</fullName>
    </submittedName>
</protein>
<dbReference type="EMBL" id="JACHBX010000004">
    <property type="protein sequence ID" value="MBB6135361.1"/>
    <property type="molecule type" value="Genomic_DNA"/>
</dbReference>
<sequence length="253" mass="27473">MTRHPWPKAVLFDLDDTLWPIVPVIRAAETVLYTWLQQHAPRVAERFTIDSLRQARLELLAREPQYGIDLSALRHAGLIAAFEQAGEDVARVDEAMVIFVAARNAVTLYDDVAPGLARLRQRALLGSVTNGVADLATIGLADQFQASVAARDFGAAKPDPGIFLAGCAALGVLPADTLYVGDDLLLDVQGAQQAGLRAAWMNRSGKINELADQVRPDVEVNSIDALLDWLDAGHEPPQEPPHELPHGSARMRV</sequence>